<dbReference type="Pfam" id="PF13530">
    <property type="entry name" value="SCP2_2"/>
    <property type="match status" value="1"/>
</dbReference>
<feature type="domain" description="N-acetyltransferase" evidence="1">
    <location>
        <begin position="1"/>
        <end position="146"/>
    </location>
</feature>
<reference evidence="2" key="1">
    <citation type="submission" date="2020-12" db="EMBL/GenBank/DDBJ databases">
        <authorList>
            <person name="Huq M.A."/>
        </authorList>
    </citation>
    <scope>NUCLEOTIDE SEQUENCE</scope>
    <source>
        <strain evidence="2">MAHUQ-46</strain>
    </source>
</reference>
<sequence>MEIRQLRADEYDNRMELSQFAFQFQISPSDLESRRLTYKHEQDWGVFDEQGSLQSALRLIPLEAWIQGKKFAMGGIASVATWPEARRQGCVSKLLVHALETMKRSGQSLSMLHPFAFAFYRKFGYELTIERKKYTMETDQLPRRLETSGQVKRMPEPDIEILNTVYDRFASRYSGNVVRTEEWWKERILDRSGRLAVYYNEQNEAEGYIFYHIEKQIMTVHEYVSTSENSRVALWTYIANHDSMITEVSLIVPTDDQLPFLLSNPRIKQEVIPYFMSRIVDAQAFVSQYPWAAATDGASVLLTLSDAYAPWNNGTYRLSWNEAGTGELERSEEAVQTGEAIECDIQSLTAILAGGRKPSFLRETGRISGPEDSIRLLESRIPERLPYLMDFF</sequence>
<dbReference type="SUPFAM" id="SSF55718">
    <property type="entry name" value="SCP-like"/>
    <property type="match status" value="1"/>
</dbReference>
<dbReference type="Proteomes" id="UP000640274">
    <property type="component" value="Unassembled WGS sequence"/>
</dbReference>
<gene>
    <name evidence="2" type="ORF">JFN88_15135</name>
</gene>
<dbReference type="Gene3D" id="3.40.630.30">
    <property type="match status" value="2"/>
</dbReference>
<dbReference type="SUPFAM" id="SSF55729">
    <property type="entry name" value="Acyl-CoA N-acyltransferases (Nat)"/>
    <property type="match status" value="1"/>
</dbReference>
<dbReference type="AlphaFoldDB" id="A0A934J0G2"/>
<dbReference type="GO" id="GO:0034069">
    <property type="term" value="F:aminoglycoside N-acetyltransferase activity"/>
    <property type="evidence" value="ECO:0007669"/>
    <property type="project" value="TreeGrafter"/>
</dbReference>
<evidence type="ECO:0000313" key="2">
    <source>
        <dbReference type="EMBL" id="MBJ6362567.1"/>
    </source>
</evidence>
<name>A0A934J0G2_9BACL</name>
<dbReference type="InterPro" id="IPR016181">
    <property type="entry name" value="Acyl_CoA_acyltransferase"/>
</dbReference>
<dbReference type="PANTHER" id="PTHR37817">
    <property type="entry name" value="N-ACETYLTRANSFERASE EIS"/>
    <property type="match status" value="1"/>
</dbReference>
<dbReference type="InterPro" id="IPR000182">
    <property type="entry name" value="GNAT_dom"/>
</dbReference>
<organism evidence="2 3">
    <name type="scientific">Paenibacillus roseus</name>
    <dbReference type="NCBI Taxonomy" id="2798579"/>
    <lineage>
        <taxon>Bacteria</taxon>
        <taxon>Bacillati</taxon>
        <taxon>Bacillota</taxon>
        <taxon>Bacilli</taxon>
        <taxon>Bacillales</taxon>
        <taxon>Paenibacillaceae</taxon>
        <taxon>Paenibacillus</taxon>
    </lineage>
</organism>
<dbReference type="EMBL" id="JAELUP010000077">
    <property type="protein sequence ID" value="MBJ6362567.1"/>
    <property type="molecule type" value="Genomic_DNA"/>
</dbReference>
<dbReference type="InterPro" id="IPR025559">
    <property type="entry name" value="Eis_dom"/>
</dbReference>
<dbReference type="Gene3D" id="3.30.1050.10">
    <property type="entry name" value="SCP2 sterol-binding domain"/>
    <property type="match status" value="1"/>
</dbReference>
<proteinExistence type="predicted"/>
<comment type="caution">
    <text evidence="2">The sequence shown here is derived from an EMBL/GenBank/DDBJ whole genome shotgun (WGS) entry which is preliminary data.</text>
</comment>
<dbReference type="Pfam" id="PF17668">
    <property type="entry name" value="Acetyltransf_17"/>
    <property type="match status" value="1"/>
</dbReference>
<dbReference type="PANTHER" id="PTHR37817:SF1">
    <property type="entry name" value="N-ACETYLTRANSFERASE EIS"/>
    <property type="match status" value="1"/>
</dbReference>
<dbReference type="PROSITE" id="PS51186">
    <property type="entry name" value="GNAT"/>
    <property type="match status" value="1"/>
</dbReference>
<protein>
    <submittedName>
        <fullName evidence="2">GNAT family N-acetyltransferase</fullName>
    </submittedName>
</protein>
<dbReference type="CDD" id="cd04301">
    <property type="entry name" value="NAT_SF"/>
    <property type="match status" value="1"/>
</dbReference>
<evidence type="ECO:0000313" key="3">
    <source>
        <dbReference type="Proteomes" id="UP000640274"/>
    </source>
</evidence>
<dbReference type="InterPro" id="IPR041380">
    <property type="entry name" value="Acetyltransf_17"/>
</dbReference>
<dbReference type="RefSeq" id="WP_199020109.1">
    <property type="nucleotide sequence ID" value="NZ_JAELUP010000077.1"/>
</dbReference>
<evidence type="ECO:0000259" key="1">
    <source>
        <dbReference type="PROSITE" id="PS51186"/>
    </source>
</evidence>
<keyword evidence="3" id="KW-1185">Reference proteome</keyword>
<accession>A0A934J0G2</accession>
<dbReference type="InterPro" id="IPR051554">
    <property type="entry name" value="Acetyltransferase_Eis"/>
</dbReference>
<dbReference type="InterPro" id="IPR036527">
    <property type="entry name" value="SCP2_sterol-bd_dom_sf"/>
</dbReference>
<dbReference type="GO" id="GO:0030649">
    <property type="term" value="P:aminoglycoside antibiotic catabolic process"/>
    <property type="evidence" value="ECO:0007669"/>
    <property type="project" value="TreeGrafter"/>
</dbReference>
<dbReference type="Pfam" id="PF13527">
    <property type="entry name" value="Acetyltransf_9"/>
    <property type="match status" value="1"/>
</dbReference>